<evidence type="ECO:0000256" key="8">
    <source>
        <dbReference type="ARBA" id="ARBA00023125"/>
    </source>
</evidence>
<dbReference type="InterPro" id="IPR038726">
    <property type="entry name" value="PDDEXK_AddAB-type"/>
</dbReference>
<dbReference type="EC" id="5.6.2.4" evidence="13"/>
<dbReference type="InterPro" id="IPR011335">
    <property type="entry name" value="Restrct_endonuc-II-like"/>
</dbReference>
<evidence type="ECO:0000256" key="1">
    <source>
        <dbReference type="ARBA" id="ARBA00022722"/>
    </source>
</evidence>
<dbReference type="Pfam" id="PF12705">
    <property type="entry name" value="PDDEXK_1"/>
    <property type="match status" value="1"/>
</dbReference>
<comment type="catalytic activity">
    <reaction evidence="11 13">
        <text>Couples ATP hydrolysis with the unwinding of duplex DNA by translocating in the 3'-5' direction.</text>
        <dbReference type="EC" id="5.6.2.4"/>
    </reaction>
</comment>
<proteinExistence type="inferred from homology"/>
<dbReference type="InterPro" id="IPR027417">
    <property type="entry name" value="P-loop_NTPase"/>
</dbReference>
<evidence type="ECO:0000256" key="13">
    <source>
        <dbReference type="HAMAP-Rule" id="MF_01451"/>
    </source>
</evidence>
<comment type="caution">
    <text evidence="18">The sequence shown here is derived from an EMBL/GenBank/DDBJ whole genome shotgun (WGS) entry which is preliminary data.</text>
</comment>
<feature type="binding site" evidence="14">
    <location>
        <begin position="25"/>
        <end position="32"/>
    </location>
    <ligand>
        <name>ATP</name>
        <dbReference type="ChEBI" id="CHEBI:30616"/>
    </ligand>
</feature>
<keyword evidence="2 13" id="KW-0547">Nucleotide-binding</keyword>
<keyword evidence="3 13" id="KW-0227">DNA damage</keyword>
<dbReference type="PROSITE" id="PS51217">
    <property type="entry name" value="UVRD_HELICASE_CTER"/>
    <property type="match status" value="1"/>
</dbReference>
<feature type="compositionally biased region" description="Basic and acidic residues" evidence="15">
    <location>
        <begin position="543"/>
        <end position="552"/>
    </location>
</feature>
<comment type="subunit">
    <text evidence="13">Heterodimer of AddA and AddB/RexB.</text>
</comment>
<evidence type="ECO:0000256" key="9">
    <source>
        <dbReference type="ARBA" id="ARBA00023204"/>
    </source>
</evidence>
<evidence type="ECO:0000259" key="17">
    <source>
        <dbReference type="PROSITE" id="PS51217"/>
    </source>
</evidence>
<dbReference type="Gene3D" id="3.90.320.10">
    <property type="match status" value="1"/>
</dbReference>
<evidence type="ECO:0000256" key="4">
    <source>
        <dbReference type="ARBA" id="ARBA00022801"/>
    </source>
</evidence>
<comment type="similarity">
    <text evidence="13">Belongs to the helicase family. AddA subfamily.</text>
</comment>
<evidence type="ECO:0000313" key="18">
    <source>
        <dbReference type="EMBL" id="MCR6545108.1"/>
    </source>
</evidence>
<keyword evidence="6 13" id="KW-0269">Exonuclease</keyword>
<keyword evidence="9 13" id="KW-0234">DNA repair</keyword>
<feature type="compositionally biased region" description="Basic and acidic residues" evidence="15">
    <location>
        <begin position="559"/>
        <end position="570"/>
    </location>
</feature>
<keyword evidence="1 13" id="KW-0540">Nuclease</keyword>
<comment type="catalytic activity">
    <reaction evidence="12 13">
        <text>ATP + H2O = ADP + phosphate + H(+)</text>
        <dbReference type="Rhea" id="RHEA:13065"/>
        <dbReference type="ChEBI" id="CHEBI:15377"/>
        <dbReference type="ChEBI" id="CHEBI:15378"/>
        <dbReference type="ChEBI" id="CHEBI:30616"/>
        <dbReference type="ChEBI" id="CHEBI:43474"/>
        <dbReference type="ChEBI" id="CHEBI:456216"/>
        <dbReference type="EC" id="5.6.2.4"/>
    </reaction>
</comment>
<comment type="cofactor">
    <cofactor evidence="13">
        <name>Mg(2+)</name>
        <dbReference type="ChEBI" id="CHEBI:18420"/>
    </cofactor>
</comment>
<dbReference type="InterPro" id="IPR014016">
    <property type="entry name" value="UvrD-like_ATP-bd"/>
</dbReference>
<evidence type="ECO:0000313" key="19">
    <source>
        <dbReference type="Proteomes" id="UP001524944"/>
    </source>
</evidence>
<feature type="domain" description="UvrD-like helicase ATP-binding" evidence="16">
    <location>
        <begin position="4"/>
        <end position="485"/>
    </location>
</feature>
<dbReference type="InterPro" id="IPR011604">
    <property type="entry name" value="PDDEXK-like_dom_sf"/>
</dbReference>
<dbReference type="CDD" id="cd18807">
    <property type="entry name" value="SF1_C_UvrD"/>
    <property type="match status" value="1"/>
</dbReference>
<dbReference type="SUPFAM" id="SSF52980">
    <property type="entry name" value="Restriction endonuclease-like"/>
    <property type="match status" value="1"/>
</dbReference>
<accession>A0ABT1Y3G3</accession>
<dbReference type="PANTHER" id="PTHR11070">
    <property type="entry name" value="UVRD / RECB / PCRA DNA HELICASE FAMILY MEMBER"/>
    <property type="match status" value="1"/>
</dbReference>
<dbReference type="GO" id="GO:0004386">
    <property type="term" value="F:helicase activity"/>
    <property type="evidence" value="ECO:0007669"/>
    <property type="project" value="UniProtKB-KW"/>
</dbReference>
<evidence type="ECO:0000259" key="16">
    <source>
        <dbReference type="PROSITE" id="PS51198"/>
    </source>
</evidence>
<evidence type="ECO:0000256" key="15">
    <source>
        <dbReference type="SAM" id="MobiDB-lite"/>
    </source>
</evidence>
<evidence type="ECO:0000256" key="7">
    <source>
        <dbReference type="ARBA" id="ARBA00022840"/>
    </source>
</evidence>
<keyword evidence="5 13" id="KW-0347">Helicase</keyword>
<comment type="function">
    <text evidence="13">The heterodimer acts as both an ATP-dependent DNA helicase and an ATP-dependent, dual-direction single-stranded exonuclease. Recognizes the chi site generating a DNA molecule suitable for the initiation of homologous recombination. The AddA nuclease domain is required for chi fragment generation; this subunit has the helicase and 3' -&gt; 5' nuclease activities.</text>
</comment>
<dbReference type="HAMAP" id="MF_01451">
    <property type="entry name" value="AddA"/>
    <property type="match status" value="1"/>
</dbReference>
<dbReference type="RefSeq" id="WP_257912729.1">
    <property type="nucleotide sequence ID" value="NZ_JANPWE010000002.1"/>
</dbReference>
<evidence type="ECO:0000256" key="11">
    <source>
        <dbReference type="ARBA" id="ARBA00034617"/>
    </source>
</evidence>
<sequence length="1262" mass="143740">MAGTKWTNEQWAAITAKECNLLVAAAAGAGKTAVLVERIIKKITDPVHPVDIDRLLVVTFTNAAAAEMRERIAGAVAKALEENPGSRNMHRQLTLLNKAHITTIHSFCLEVMRSNFQYLDLDPNFRIADETEATLMKLDVLDHLFEDLYEDENLDQGFYNLLECYGGNRDDQALQDLVLNLYRFIQSSPWPEKWLAEMTEGFHMTGASEDFDFGATSWGKILLDTVSLELTGMEEMMATGVNILTGATGLEKNLAIFQEELSQLRGLQKLCSGDSEGTWDALYREVQDQKYARLSSAGKNGDKELHERAKTLRDKVKERMKKISTEICTAPSQEIYQEIEGIYPLLKSLTQLVMEFGTRYAIKKNRKGVVDFNDLEHFCLEILTKEDENGIPGPSLAAHGYRERFAEILVDEYQDSNLVQEAIIGMISRGDLGEPNVFMVGDVKQSIYRFRQAKPELFLEKYHHYSPKEGDPYRCIQLYKNFRSRWEVVQGVNFIFKQIMSQRVGELDYTDEEALNPGAVFAPCEEDTVLLAGGKMEFHLMTTEDDHDHKEEPGDDERDQERGEAEKVSPEEEDEILDKIQWEARLVATRIQDLLRPDEQGQTFGVWDQKENQYRKPEYKDMVILLRTTKKWSDVFMEELSNLGIPAFADTGTGFFKSPEIQVVLSYLQIIDNPLQDIPLLGVLRSPIVAMTTDELAELRLSDRKGSLYHALQALSLNNQGPGAAKATSFLAQLARFQEGSRVLSTDRLIWQLYQETGYYSLVGAMPTGEQRQANLRILFERARQFEATSYKGLFNFINFVDKLKTSQGDMGAAKILGENNNVVRIMSIHKSKGLEFPVVFLSGCGKQFNLQDLNGKILLHQDLGFGPEVVDPELRLSYPSAPKLAIREKIRRETLSEEMRILYVAMTRAKEKLIITGVVPNLERALAKWGSAAQSAGDKLPPYEMLKGNRYMDWLGPAMLRHPDAGILRELGGLEGELNGSLLTDDSSWQIRVWKKGDLLAVKEERELGENQFIRWLDGLPSLEDSPLPQELEDRLSWAYPYQQVSRIPAKVTVTELKRWFQVESTEDTTPYPEYPVTLVQKPLFLQQKKGLSGAEKGTIMHFVMQHLDYQRGDIEGQLAEMQAKDLLTPEQAASINPARIRAFFPSPWGQRLLSARAVYREVPFFMEIPCHELYPNMEEEACRKEKILLQGVIDCYFEEQDGLVLLDYKTDYVPAGKSEGLRERYRLQISYYTRALEMLTGKKVKDKVIYLFETGETLEY</sequence>
<evidence type="ECO:0000256" key="3">
    <source>
        <dbReference type="ARBA" id="ARBA00022763"/>
    </source>
</evidence>
<keyword evidence="7 13" id="KW-0067">ATP-binding</keyword>
<dbReference type="SUPFAM" id="SSF52540">
    <property type="entry name" value="P-loop containing nucleoside triphosphate hydrolases"/>
    <property type="match status" value="1"/>
</dbReference>
<dbReference type="Gene3D" id="3.40.50.300">
    <property type="entry name" value="P-loop containing nucleotide triphosphate hydrolases"/>
    <property type="match status" value="4"/>
</dbReference>
<dbReference type="Pfam" id="PF13361">
    <property type="entry name" value="UvrD_C"/>
    <property type="match status" value="1"/>
</dbReference>
<dbReference type="Pfam" id="PF00580">
    <property type="entry name" value="UvrD-helicase"/>
    <property type="match status" value="1"/>
</dbReference>
<dbReference type="EMBL" id="JANPWE010000002">
    <property type="protein sequence ID" value="MCR6545108.1"/>
    <property type="molecule type" value="Genomic_DNA"/>
</dbReference>
<dbReference type="Proteomes" id="UP001524944">
    <property type="component" value="Unassembled WGS sequence"/>
</dbReference>
<name>A0ABT1Y3G3_9FIRM</name>
<evidence type="ECO:0000256" key="14">
    <source>
        <dbReference type="PROSITE-ProRule" id="PRU00560"/>
    </source>
</evidence>
<reference evidence="18 19" key="1">
    <citation type="submission" date="2022-08" db="EMBL/GenBank/DDBJ databases">
        <title>Proteogenomics of the novel Dehalobacterium formicoaceticum strain EZ94 highlights a key role of methyltransferases during anaerobic dichloromethane degradation.</title>
        <authorList>
            <person name="Wasmund K."/>
        </authorList>
    </citation>
    <scope>NUCLEOTIDE SEQUENCE [LARGE SCALE GENOMIC DNA]</scope>
    <source>
        <strain evidence="18 19">EZ94</strain>
    </source>
</reference>
<dbReference type="InterPro" id="IPR014017">
    <property type="entry name" value="DNA_helicase_UvrD-like_C"/>
</dbReference>
<keyword evidence="10 13" id="KW-0413">Isomerase</keyword>
<keyword evidence="19" id="KW-1185">Reference proteome</keyword>
<evidence type="ECO:0000256" key="10">
    <source>
        <dbReference type="ARBA" id="ARBA00023235"/>
    </source>
</evidence>
<evidence type="ECO:0000256" key="6">
    <source>
        <dbReference type="ARBA" id="ARBA00022839"/>
    </source>
</evidence>
<keyword evidence="4 13" id="KW-0378">Hydrolase</keyword>
<dbReference type="InterPro" id="IPR014152">
    <property type="entry name" value="AddA"/>
</dbReference>
<dbReference type="PANTHER" id="PTHR11070:SF48">
    <property type="entry name" value="ATP-DEPENDENT HELICASE_NUCLEASE SUBUNIT A"/>
    <property type="match status" value="1"/>
</dbReference>
<feature type="region of interest" description="Disordered" evidence="15">
    <location>
        <begin position="543"/>
        <end position="574"/>
    </location>
</feature>
<organism evidence="18 19">
    <name type="scientific">Dehalobacterium formicoaceticum</name>
    <dbReference type="NCBI Taxonomy" id="51515"/>
    <lineage>
        <taxon>Bacteria</taxon>
        <taxon>Bacillati</taxon>
        <taxon>Bacillota</taxon>
        <taxon>Clostridia</taxon>
        <taxon>Eubacteriales</taxon>
        <taxon>Peptococcaceae</taxon>
        <taxon>Dehalobacterium</taxon>
    </lineage>
</organism>
<dbReference type="InterPro" id="IPR000212">
    <property type="entry name" value="DNA_helicase_UvrD/REP"/>
</dbReference>
<feature type="domain" description="UvrD-like helicase C-terminal" evidence="17">
    <location>
        <begin position="537"/>
        <end position="834"/>
    </location>
</feature>
<dbReference type="Gene3D" id="1.10.274.50">
    <property type="match status" value="1"/>
</dbReference>
<protein>
    <recommendedName>
        <fullName evidence="13">ATP-dependent helicase/nuclease subunit A</fullName>
        <ecNumber evidence="13">3.1.-.-</ecNumber>
        <ecNumber evidence="13">5.6.2.4</ecNumber>
    </recommendedName>
    <alternativeName>
        <fullName evidence="13">ATP-dependent helicase/nuclease AddA</fullName>
    </alternativeName>
    <alternativeName>
        <fullName evidence="13">DNA 3'-5' helicase AddA</fullName>
    </alternativeName>
</protein>
<dbReference type="PROSITE" id="PS51198">
    <property type="entry name" value="UVRD_HELICASE_ATP_BIND"/>
    <property type="match status" value="1"/>
</dbReference>
<gene>
    <name evidence="13 18" type="primary">addA</name>
    <name evidence="18" type="ORF">NVS47_06195</name>
</gene>
<evidence type="ECO:0000256" key="2">
    <source>
        <dbReference type="ARBA" id="ARBA00022741"/>
    </source>
</evidence>
<dbReference type="EC" id="3.1.-.-" evidence="13"/>
<evidence type="ECO:0000256" key="12">
    <source>
        <dbReference type="ARBA" id="ARBA00048988"/>
    </source>
</evidence>
<evidence type="ECO:0000256" key="5">
    <source>
        <dbReference type="ARBA" id="ARBA00022806"/>
    </source>
</evidence>
<dbReference type="NCBIfam" id="TIGR02785">
    <property type="entry name" value="addA_Gpos"/>
    <property type="match status" value="1"/>
</dbReference>
<keyword evidence="8 13" id="KW-0238">DNA-binding</keyword>